<evidence type="ECO:0000256" key="2">
    <source>
        <dbReference type="ARBA" id="ARBA00023125"/>
    </source>
</evidence>
<dbReference type="PANTHER" id="PTHR30055:SF234">
    <property type="entry name" value="HTH-TYPE TRANSCRIPTIONAL REGULATOR BETI"/>
    <property type="match status" value="1"/>
</dbReference>
<keyword evidence="7" id="KW-1185">Reference proteome</keyword>
<dbReference type="STRING" id="247633.GP2143_10027"/>
<dbReference type="OrthoDB" id="155497at2"/>
<dbReference type="PANTHER" id="PTHR30055">
    <property type="entry name" value="HTH-TYPE TRANSCRIPTIONAL REGULATOR RUTR"/>
    <property type="match status" value="1"/>
</dbReference>
<feature type="domain" description="HTH tetR-type" evidence="5">
    <location>
        <begin position="17"/>
        <end position="77"/>
    </location>
</feature>
<sequence>MTEIEPVKKIRTRLSPTDRKAMILDHAANLIASEGVSSVTMERLGQEAGISKALVYNYYPNVVVLLQTLLTREYKRIRKLQFKAAESAETLEQLVRRVTNVYLSYIQEHGLLIDRLAAEPMVADAADPTGYGREAAVDYIAQIISKNFEIEMELARPVIDISYGLPAAAGHYITHHDSNLQTIEDITVTMIIGSLQAIKEKYETSLRPLLKN</sequence>
<keyword evidence="2 4" id="KW-0238">DNA-binding</keyword>
<accession>A0YDP2</accession>
<name>A0YDP2_9GAMM</name>
<keyword evidence="1" id="KW-0805">Transcription regulation</keyword>
<reference evidence="6 7" key="1">
    <citation type="journal article" date="2010" name="J. Bacteriol.">
        <title>Genome sequence of the oligotrophic marine Gammaproteobacterium HTCC2143, isolated from the Oregon Coast.</title>
        <authorList>
            <person name="Oh H.M."/>
            <person name="Kang I."/>
            <person name="Ferriera S."/>
            <person name="Giovannoni S.J."/>
            <person name="Cho J.C."/>
        </authorList>
    </citation>
    <scope>NUCLEOTIDE SEQUENCE [LARGE SCALE GENOMIC DNA]</scope>
    <source>
        <strain evidence="6 7">HTCC2143</strain>
    </source>
</reference>
<evidence type="ECO:0000313" key="7">
    <source>
        <dbReference type="Proteomes" id="UP000004931"/>
    </source>
</evidence>
<dbReference type="InterPro" id="IPR050109">
    <property type="entry name" value="HTH-type_TetR-like_transc_reg"/>
</dbReference>
<dbReference type="EMBL" id="AAVT01000005">
    <property type="protein sequence ID" value="EAW30926.1"/>
    <property type="molecule type" value="Genomic_DNA"/>
</dbReference>
<dbReference type="Proteomes" id="UP000004931">
    <property type="component" value="Unassembled WGS sequence"/>
</dbReference>
<dbReference type="InterPro" id="IPR001647">
    <property type="entry name" value="HTH_TetR"/>
</dbReference>
<keyword evidence="3" id="KW-0804">Transcription</keyword>
<dbReference type="GO" id="GO:0000976">
    <property type="term" value="F:transcription cis-regulatory region binding"/>
    <property type="evidence" value="ECO:0007669"/>
    <property type="project" value="TreeGrafter"/>
</dbReference>
<protein>
    <recommendedName>
        <fullName evidence="5">HTH tetR-type domain-containing protein</fullName>
    </recommendedName>
</protein>
<dbReference type="eggNOG" id="COG1309">
    <property type="taxonomic scope" value="Bacteria"/>
</dbReference>
<organism evidence="6 7">
    <name type="scientific">marine gamma proteobacterium HTCC2143</name>
    <dbReference type="NCBI Taxonomy" id="247633"/>
    <lineage>
        <taxon>Bacteria</taxon>
        <taxon>Pseudomonadati</taxon>
        <taxon>Pseudomonadota</taxon>
        <taxon>Gammaproteobacteria</taxon>
        <taxon>Cellvibrionales</taxon>
        <taxon>Spongiibacteraceae</taxon>
        <taxon>BD1-7 clade</taxon>
    </lineage>
</organism>
<comment type="caution">
    <text evidence="6">The sequence shown here is derived from an EMBL/GenBank/DDBJ whole genome shotgun (WGS) entry which is preliminary data.</text>
</comment>
<dbReference type="AlphaFoldDB" id="A0YDP2"/>
<dbReference type="InterPro" id="IPR009057">
    <property type="entry name" value="Homeodomain-like_sf"/>
</dbReference>
<dbReference type="GO" id="GO:0003700">
    <property type="term" value="F:DNA-binding transcription factor activity"/>
    <property type="evidence" value="ECO:0007669"/>
    <property type="project" value="TreeGrafter"/>
</dbReference>
<evidence type="ECO:0000313" key="6">
    <source>
        <dbReference type="EMBL" id="EAW30926.1"/>
    </source>
</evidence>
<proteinExistence type="predicted"/>
<evidence type="ECO:0000256" key="3">
    <source>
        <dbReference type="ARBA" id="ARBA00023163"/>
    </source>
</evidence>
<dbReference type="Gene3D" id="1.10.357.10">
    <property type="entry name" value="Tetracycline Repressor, domain 2"/>
    <property type="match status" value="1"/>
</dbReference>
<feature type="DNA-binding region" description="H-T-H motif" evidence="4">
    <location>
        <begin position="40"/>
        <end position="59"/>
    </location>
</feature>
<dbReference type="PROSITE" id="PS50977">
    <property type="entry name" value="HTH_TETR_2"/>
    <property type="match status" value="1"/>
</dbReference>
<evidence type="ECO:0000256" key="1">
    <source>
        <dbReference type="ARBA" id="ARBA00023015"/>
    </source>
</evidence>
<gene>
    <name evidence="6" type="ORF">GP2143_10027</name>
</gene>
<evidence type="ECO:0000256" key="4">
    <source>
        <dbReference type="PROSITE-ProRule" id="PRU00335"/>
    </source>
</evidence>
<dbReference type="Pfam" id="PF00440">
    <property type="entry name" value="TetR_N"/>
    <property type="match status" value="1"/>
</dbReference>
<evidence type="ECO:0000259" key="5">
    <source>
        <dbReference type="PROSITE" id="PS50977"/>
    </source>
</evidence>
<dbReference type="SUPFAM" id="SSF46689">
    <property type="entry name" value="Homeodomain-like"/>
    <property type="match status" value="1"/>
</dbReference>